<accession>A0A7C4BC90</accession>
<keyword evidence="1" id="KW-0472">Membrane</keyword>
<sequence length="94" mass="10151">MARDRAIGALLVIASAIVIALYVWLLFFPPISGIDFLLTKVTVAVAVAALCGIVGWIGYTLATTPPPKPIEEIEKEIEEELKKLRQGATQTTSQ</sequence>
<evidence type="ECO:0000313" key="2">
    <source>
        <dbReference type="EMBL" id="HGI87881.1"/>
    </source>
</evidence>
<feature type="transmembrane region" description="Helical" evidence="1">
    <location>
        <begin position="6"/>
        <end position="25"/>
    </location>
</feature>
<protein>
    <submittedName>
        <fullName evidence="2">Transcriptional regulator</fullName>
    </submittedName>
</protein>
<gene>
    <name evidence="2" type="ORF">ENV14_05805</name>
</gene>
<comment type="caution">
    <text evidence="2">The sequence shown here is derived from an EMBL/GenBank/DDBJ whole genome shotgun (WGS) entry which is preliminary data.</text>
</comment>
<organism evidence="2">
    <name type="scientific">Ignisphaera aggregans</name>
    <dbReference type="NCBI Taxonomy" id="334771"/>
    <lineage>
        <taxon>Archaea</taxon>
        <taxon>Thermoproteota</taxon>
        <taxon>Thermoprotei</taxon>
        <taxon>Desulfurococcales</taxon>
        <taxon>Desulfurococcaceae</taxon>
        <taxon>Ignisphaera</taxon>
    </lineage>
</organism>
<proteinExistence type="predicted"/>
<dbReference type="AlphaFoldDB" id="A0A7C4BC90"/>
<reference evidence="2" key="1">
    <citation type="journal article" date="2020" name="mSystems">
        <title>Genome- and Community-Level Interaction Insights into Carbon Utilization and Element Cycling Functions of Hydrothermarchaeota in Hydrothermal Sediment.</title>
        <authorList>
            <person name="Zhou Z."/>
            <person name="Liu Y."/>
            <person name="Xu W."/>
            <person name="Pan J."/>
            <person name="Luo Z.H."/>
            <person name="Li M."/>
        </authorList>
    </citation>
    <scope>NUCLEOTIDE SEQUENCE [LARGE SCALE GENOMIC DNA]</scope>
    <source>
        <strain evidence="2">SpSt-732</strain>
    </source>
</reference>
<name>A0A7C4BC90_9CREN</name>
<keyword evidence="1" id="KW-0812">Transmembrane</keyword>
<evidence type="ECO:0000256" key="1">
    <source>
        <dbReference type="SAM" id="Phobius"/>
    </source>
</evidence>
<keyword evidence="1" id="KW-1133">Transmembrane helix</keyword>
<dbReference type="EMBL" id="DTFF01000048">
    <property type="protein sequence ID" value="HGI87881.1"/>
    <property type="molecule type" value="Genomic_DNA"/>
</dbReference>
<feature type="transmembrane region" description="Helical" evidence="1">
    <location>
        <begin position="37"/>
        <end position="59"/>
    </location>
</feature>